<sequence>MSLKVIVLTEGVAVREEGDVIIDAAGQPQFFDVIILSGKELKSIVATGVVNIGVPIGIGKYTKKPVAAVVGDKVYIKGIPLTLYKETGMLERELAEALKKTGNETEAVLKKLKEIVISERRRHKKSHTLSILSKYISGEIDELPPHLADIVGSLDKDSLRSVFEKLVEDVY</sequence>
<comment type="caution">
    <text evidence="1">The sequence shown here is derived from an EMBL/GenBank/DDBJ whole genome shotgun (WGS) entry which is preliminary data.</text>
</comment>
<dbReference type="Proteomes" id="UP000651120">
    <property type="component" value="Unassembled WGS sequence"/>
</dbReference>
<dbReference type="EMBL" id="DUJP01000027">
    <property type="protein sequence ID" value="HII47177.1"/>
    <property type="molecule type" value="Genomic_DNA"/>
</dbReference>
<proteinExistence type="predicted"/>
<accession>A0A832SYS0</accession>
<organism evidence="1 2">
    <name type="scientific">Pyrobaculum aerophilum</name>
    <dbReference type="NCBI Taxonomy" id="13773"/>
    <lineage>
        <taxon>Archaea</taxon>
        <taxon>Thermoproteota</taxon>
        <taxon>Thermoprotei</taxon>
        <taxon>Thermoproteales</taxon>
        <taxon>Thermoproteaceae</taxon>
        <taxon>Pyrobaculum</taxon>
    </lineage>
</organism>
<dbReference type="OMA" id="SPQFYDV"/>
<evidence type="ECO:0000313" key="1">
    <source>
        <dbReference type="EMBL" id="HII47177.1"/>
    </source>
</evidence>
<gene>
    <name evidence="1" type="ORF">HA333_06960</name>
</gene>
<reference evidence="1" key="1">
    <citation type="journal article" date="2020" name="bioRxiv">
        <title>A rank-normalized archaeal taxonomy based on genome phylogeny resolves widespread incomplete and uneven classifications.</title>
        <authorList>
            <person name="Rinke C."/>
            <person name="Chuvochina M."/>
            <person name="Mussig A.J."/>
            <person name="Chaumeil P.-A."/>
            <person name="Waite D.W."/>
            <person name="Whitman W.B."/>
            <person name="Parks D.H."/>
            <person name="Hugenholtz P."/>
        </authorList>
    </citation>
    <scope>NUCLEOTIDE SEQUENCE</scope>
    <source>
        <strain evidence="1">UBA8839</strain>
    </source>
</reference>
<dbReference type="GeneID" id="1464393"/>
<evidence type="ECO:0000313" key="2">
    <source>
        <dbReference type="Proteomes" id="UP000651120"/>
    </source>
</evidence>
<name>A0A832SYS0_9CREN</name>
<dbReference type="RefSeq" id="WP_011008527.1">
    <property type="nucleotide sequence ID" value="NZ_DAIOPL010000034.1"/>
</dbReference>
<protein>
    <submittedName>
        <fullName evidence="1">Uncharacterized protein</fullName>
    </submittedName>
</protein>
<dbReference type="AlphaFoldDB" id="A0A832SYS0"/>